<dbReference type="InterPro" id="IPR018261">
    <property type="entry name" value="Ribosomal_bL27_CS"/>
</dbReference>
<evidence type="ECO:0000256" key="3">
    <source>
        <dbReference type="ARBA" id="ARBA00023274"/>
    </source>
</evidence>
<dbReference type="InterPro" id="IPR001684">
    <property type="entry name" value="Ribosomal_bL27"/>
</dbReference>
<dbReference type="PANTHER" id="PTHR15893">
    <property type="entry name" value="RIBOSOMAL PROTEIN L27"/>
    <property type="match status" value="1"/>
</dbReference>
<dbReference type="Proteomes" id="UP000075714">
    <property type="component" value="Unassembled WGS sequence"/>
</dbReference>
<proteinExistence type="inferred from homology"/>
<organism evidence="4 5">
    <name type="scientific">Gonium pectorale</name>
    <name type="common">Green alga</name>
    <dbReference type="NCBI Taxonomy" id="33097"/>
    <lineage>
        <taxon>Eukaryota</taxon>
        <taxon>Viridiplantae</taxon>
        <taxon>Chlorophyta</taxon>
        <taxon>core chlorophytes</taxon>
        <taxon>Chlorophyceae</taxon>
        <taxon>CS clade</taxon>
        <taxon>Chlamydomonadales</taxon>
        <taxon>Volvocaceae</taxon>
        <taxon>Gonium</taxon>
    </lineage>
</organism>
<reference evidence="5" key="1">
    <citation type="journal article" date="2016" name="Nat. Commun.">
        <title>The Gonium pectorale genome demonstrates co-option of cell cycle regulation during the evolution of multicellularity.</title>
        <authorList>
            <person name="Hanschen E.R."/>
            <person name="Marriage T.N."/>
            <person name="Ferris P.J."/>
            <person name="Hamaji T."/>
            <person name="Toyoda A."/>
            <person name="Fujiyama A."/>
            <person name="Neme R."/>
            <person name="Noguchi H."/>
            <person name="Minakuchi Y."/>
            <person name="Suzuki M."/>
            <person name="Kawai-Toyooka H."/>
            <person name="Smith D.R."/>
            <person name="Sparks H."/>
            <person name="Anderson J."/>
            <person name="Bakaric R."/>
            <person name="Luria V."/>
            <person name="Karger A."/>
            <person name="Kirschner M.W."/>
            <person name="Durand P.M."/>
            <person name="Michod R.E."/>
            <person name="Nozaki H."/>
            <person name="Olson B.J."/>
        </authorList>
    </citation>
    <scope>NUCLEOTIDE SEQUENCE [LARGE SCALE GENOMIC DNA]</scope>
    <source>
        <strain evidence="5">NIES-2863</strain>
    </source>
</reference>
<dbReference type="GO" id="GO:0003735">
    <property type="term" value="F:structural constituent of ribosome"/>
    <property type="evidence" value="ECO:0007669"/>
    <property type="project" value="InterPro"/>
</dbReference>
<dbReference type="PRINTS" id="PR00063">
    <property type="entry name" value="RIBOSOMALL27"/>
</dbReference>
<dbReference type="PANTHER" id="PTHR15893:SF0">
    <property type="entry name" value="LARGE RIBOSOMAL SUBUNIT PROTEIN BL27M"/>
    <property type="match status" value="1"/>
</dbReference>
<name>A0A150H0D6_GONPE</name>
<comment type="caution">
    <text evidence="4">The sequence shown here is derived from an EMBL/GenBank/DDBJ whole genome shotgun (WGS) entry which is preliminary data.</text>
</comment>
<dbReference type="OrthoDB" id="1867012at2759"/>
<dbReference type="EMBL" id="LSYV01000004">
    <property type="protein sequence ID" value="KXZ55442.1"/>
    <property type="molecule type" value="Genomic_DNA"/>
</dbReference>
<accession>A0A150H0D6</accession>
<dbReference type="Gene3D" id="2.40.50.100">
    <property type="match status" value="1"/>
</dbReference>
<dbReference type="STRING" id="33097.A0A150H0D6"/>
<dbReference type="GO" id="GO:1990904">
    <property type="term" value="C:ribonucleoprotein complex"/>
    <property type="evidence" value="ECO:0007669"/>
    <property type="project" value="UniProtKB-KW"/>
</dbReference>
<dbReference type="GO" id="GO:0006412">
    <property type="term" value="P:translation"/>
    <property type="evidence" value="ECO:0007669"/>
    <property type="project" value="InterPro"/>
</dbReference>
<dbReference type="Pfam" id="PF01016">
    <property type="entry name" value="Ribosomal_L27"/>
    <property type="match status" value="1"/>
</dbReference>
<sequence>MKMSDGELAFPGMIIVRQRGTKFHPGLNVGLGRDHTLFATGVGIVRVTEQPGMAGRQRRVVHVEPLPEALAAIARRVGAEALIWVWVRSR</sequence>
<evidence type="ECO:0000256" key="2">
    <source>
        <dbReference type="ARBA" id="ARBA00022980"/>
    </source>
</evidence>
<keyword evidence="5" id="KW-1185">Reference proteome</keyword>
<dbReference type="PROSITE" id="PS00831">
    <property type="entry name" value="RIBOSOMAL_L27"/>
    <property type="match status" value="1"/>
</dbReference>
<protein>
    <recommendedName>
        <fullName evidence="6">Ribosomal protein L27</fullName>
    </recommendedName>
</protein>
<evidence type="ECO:0008006" key="6">
    <source>
        <dbReference type="Google" id="ProtNLM"/>
    </source>
</evidence>
<evidence type="ECO:0000313" key="4">
    <source>
        <dbReference type="EMBL" id="KXZ55442.1"/>
    </source>
</evidence>
<comment type="similarity">
    <text evidence="1">Belongs to the bacterial ribosomal protein bL27 family.</text>
</comment>
<dbReference type="AlphaFoldDB" id="A0A150H0D6"/>
<gene>
    <name evidence="4" type="ORF">GPECTOR_3g91</name>
</gene>
<evidence type="ECO:0000313" key="5">
    <source>
        <dbReference type="Proteomes" id="UP000075714"/>
    </source>
</evidence>
<keyword evidence="3" id="KW-0687">Ribonucleoprotein</keyword>
<keyword evidence="2" id="KW-0689">Ribosomal protein</keyword>
<evidence type="ECO:0000256" key="1">
    <source>
        <dbReference type="ARBA" id="ARBA00010797"/>
    </source>
</evidence>
<dbReference type="GO" id="GO:0005840">
    <property type="term" value="C:ribosome"/>
    <property type="evidence" value="ECO:0007669"/>
    <property type="project" value="UniProtKB-KW"/>
</dbReference>
<dbReference type="SUPFAM" id="SSF110324">
    <property type="entry name" value="Ribosomal L27 protein-like"/>
    <property type="match status" value="1"/>
</dbReference>